<evidence type="ECO:0000259" key="19">
    <source>
        <dbReference type="Pfam" id="PF17753"/>
    </source>
</evidence>
<dbReference type="InterPro" id="IPR008979">
    <property type="entry name" value="Galactose-bd-like_sf"/>
</dbReference>
<keyword evidence="8" id="KW-0964">Secreted</keyword>
<feature type="domain" description="Beta-mannosidase-like galactose-binding" evidence="21">
    <location>
        <begin position="38"/>
        <end position="241"/>
    </location>
</feature>
<dbReference type="OrthoDB" id="2866996at2759"/>
<dbReference type="SUPFAM" id="SSF49303">
    <property type="entry name" value="beta-Galactosidase/glucuronidase domain"/>
    <property type="match status" value="1"/>
</dbReference>
<dbReference type="InterPro" id="IPR050887">
    <property type="entry name" value="Beta-mannosidase_GH2"/>
</dbReference>
<feature type="domain" description="Glycoside hydrolase family 2 immunoglobulin-like beta-sandwich" evidence="18">
    <location>
        <begin position="321"/>
        <end position="380"/>
    </location>
</feature>
<organism evidence="22 23">
    <name type="scientific">Niveomyces insectorum RCEF 264</name>
    <dbReference type="NCBI Taxonomy" id="1081102"/>
    <lineage>
        <taxon>Eukaryota</taxon>
        <taxon>Fungi</taxon>
        <taxon>Dikarya</taxon>
        <taxon>Ascomycota</taxon>
        <taxon>Pezizomycotina</taxon>
        <taxon>Sordariomycetes</taxon>
        <taxon>Hypocreomycetidae</taxon>
        <taxon>Hypocreales</taxon>
        <taxon>Cordycipitaceae</taxon>
        <taxon>Niveomyces</taxon>
    </lineage>
</organism>
<dbReference type="SUPFAM" id="SSF49785">
    <property type="entry name" value="Galactose-binding domain-like"/>
    <property type="match status" value="1"/>
</dbReference>
<keyword evidence="14" id="KW-0624">Polysaccharide degradation</keyword>
<evidence type="ECO:0000256" key="15">
    <source>
        <dbReference type="ARBA" id="ARBA00031061"/>
    </source>
</evidence>
<feature type="chain" id="PRO_5007892101" description="Beta-mannosidase A" evidence="17">
    <location>
        <begin position="28"/>
        <end position="1066"/>
    </location>
</feature>
<dbReference type="GO" id="GO:0006516">
    <property type="term" value="P:glycoprotein catabolic process"/>
    <property type="evidence" value="ECO:0007669"/>
    <property type="project" value="TreeGrafter"/>
</dbReference>
<comment type="pathway">
    <text evidence="3">Glycan metabolism; N-glycan degradation.</text>
</comment>
<evidence type="ECO:0000256" key="12">
    <source>
        <dbReference type="ARBA" id="ARBA00023277"/>
    </source>
</evidence>
<dbReference type="GO" id="GO:0004567">
    <property type="term" value="F:beta-mannosidase activity"/>
    <property type="evidence" value="ECO:0007669"/>
    <property type="project" value="UniProtKB-EC"/>
</dbReference>
<dbReference type="SUPFAM" id="SSF51445">
    <property type="entry name" value="(Trans)glycosidases"/>
    <property type="match status" value="1"/>
</dbReference>
<feature type="domain" description="Mannosidase Ig/CBM-like" evidence="20">
    <location>
        <begin position="811"/>
        <end position="927"/>
    </location>
</feature>
<dbReference type="GO" id="GO:0000272">
    <property type="term" value="P:polysaccharide catabolic process"/>
    <property type="evidence" value="ECO:0007669"/>
    <property type="project" value="UniProtKB-KW"/>
</dbReference>
<dbReference type="UniPathway" id="UPA00280"/>
<evidence type="ECO:0000256" key="11">
    <source>
        <dbReference type="ARBA" id="ARBA00023180"/>
    </source>
</evidence>
<dbReference type="PANTHER" id="PTHR43730:SF5">
    <property type="entry name" value="BETA-MANNOSIDASE A"/>
    <property type="match status" value="1"/>
</dbReference>
<evidence type="ECO:0000259" key="18">
    <source>
        <dbReference type="Pfam" id="PF00703"/>
    </source>
</evidence>
<feature type="compositionally biased region" description="Low complexity" evidence="16">
    <location>
        <begin position="930"/>
        <end position="947"/>
    </location>
</feature>
<dbReference type="Gene3D" id="3.20.20.80">
    <property type="entry name" value="Glycosidases"/>
    <property type="match status" value="1"/>
</dbReference>
<evidence type="ECO:0000256" key="7">
    <source>
        <dbReference type="ARBA" id="ARBA00021795"/>
    </source>
</evidence>
<dbReference type="InterPro" id="IPR041625">
    <property type="entry name" value="Beta-mannosidase_Ig"/>
</dbReference>
<dbReference type="AlphaFoldDB" id="A0A167S1G1"/>
<dbReference type="Pfam" id="PF22666">
    <property type="entry name" value="Glyco_hydro_2_N2"/>
    <property type="match status" value="1"/>
</dbReference>
<evidence type="ECO:0000259" key="20">
    <source>
        <dbReference type="Pfam" id="PF17786"/>
    </source>
</evidence>
<dbReference type="Pfam" id="PF17786">
    <property type="entry name" value="Mannosidase_ig"/>
    <property type="match status" value="1"/>
</dbReference>
<dbReference type="InterPro" id="IPR017853">
    <property type="entry name" value="GH"/>
</dbReference>
<dbReference type="Gene3D" id="2.60.40.10">
    <property type="entry name" value="Immunoglobulins"/>
    <property type="match status" value="3"/>
</dbReference>
<dbReference type="Pfam" id="PF17753">
    <property type="entry name" value="Ig_mannosidase"/>
    <property type="match status" value="1"/>
</dbReference>
<evidence type="ECO:0000256" key="14">
    <source>
        <dbReference type="ARBA" id="ARBA00023326"/>
    </source>
</evidence>
<evidence type="ECO:0000256" key="17">
    <source>
        <dbReference type="SAM" id="SignalP"/>
    </source>
</evidence>
<keyword evidence="23" id="KW-1185">Reference proteome</keyword>
<dbReference type="EMBL" id="AZHD01000011">
    <property type="protein sequence ID" value="OAA59140.1"/>
    <property type="molecule type" value="Genomic_DNA"/>
</dbReference>
<evidence type="ECO:0000256" key="6">
    <source>
        <dbReference type="ARBA" id="ARBA00012754"/>
    </source>
</evidence>
<keyword evidence="10 22" id="KW-0378">Hydrolase</keyword>
<comment type="caution">
    <text evidence="22">The sequence shown here is derived from an EMBL/GenBank/DDBJ whole genome shotgun (WGS) entry which is preliminary data.</text>
</comment>
<evidence type="ECO:0000256" key="5">
    <source>
        <dbReference type="ARBA" id="ARBA00011738"/>
    </source>
</evidence>
<feature type="signal peptide" evidence="17">
    <location>
        <begin position="1"/>
        <end position="27"/>
    </location>
</feature>
<gene>
    <name evidence="22" type="ORF">SPI_06342</name>
</gene>
<evidence type="ECO:0000256" key="13">
    <source>
        <dbReference type="ARBA" id="ARBA00023295"/>
    </source>
</evidence>
<dbReference type="InterPro" id="IPR041447">
    <property type="entry name" value="Mannosidase_ig"/>
</dbReference>
<proteinExistence type="inferred from homology"/>
<dbReference type="STRING" id="1081102.A0A167S1G1"/>
<comment type="subunit">
    <text evidence="5">Homodimer.</text>
</comment>
<name>A0A167S1G1_9HYPO</name>
<keyword evidence="13" id="KW-0326">Glycosidase</keyword>
<protein>
    <recommendedName>
        <fullName evidence="7">Beta-mannosidase A</fullName>
        <ecNumber evidence="6">3.2.1.25</ecNumber>
    </recommendedName>
    <alternativeName>
        <fullName evidence="15">Mannanase A</fullName>
    </alternativeName>
</protein>
<comment type="catalytic activity">
    <reaction evidence="1">
        <text>Hydrolysis of terminal, non-reducing beta-D-mannose residues in beta-D-mannosides.</text>
        <dbReference type="EC" id="3.2.1.25"/>
    </reaction>
</comment>
<dbReference type="GO" id="GO:0005576">
    <property type="term" value="C:extracellular region"/>
    <property type="evidence" value="ECO:0007669"/>
    <property type="project" value="UniProtKB-SubCell"/>
</dbReference>
<keyword evidence="9 17" id="KW-0732">Signal</keyword>
<dbReference type="Gene3D" id="2.60.120.260">
    <property type="entry name" value="Galactose-binding domain-like"/>
    <property type="match status" value="1"/>
</dbReference>
<feature type="domain" description="Beta-mannosidase Ig-fold" evidence="19">
    <location>
        <begin position="972"/>
        <end position="1061"/>
    </location>
</feature>
<accession>A0A167S1G1</accession>
<dbReference type="PANTHER" id="PTHR43730">
    <property type="entry name" value="BETA-MANNOSIDASE"/>
    <property type="match status" value="1"/>
</dbReference>
<evidence type="ECO:0000256" key="3">
    <source>
        <dbReference type="ARBA" id="ARBA00004740"/>
    </source>
</evidence>
<comment type="subcellular location">
    <subcellularLocation>
        <location evidence="2">Secreted</location>
    </subcellularLocation>
</comment>
<comment type="similarity">
    <text evidence="4">Belongs to the glycosyl hydrolase 2 family. Beta-mannosidase A subfamily.</text>
</comment>
<dbReference type="EC" id="3.2.1.25" evidence="6"/>
<evidence type="ECO:0000256" key="4">
    <source>
        <dbReference type="ARBA" id="ARBA00007483"/>
    </source>
</evidence>
<evidence type="ECO:0000256" key="2">
    <source>
        <dbReference type="ARBA" id="ARBA00004613"/>
    </source>
</evidence>
<reference evidence="22 23" key="1">
    <citation type="journal article" date="2016" name="Genome Biol. Evol.">
        <title>Divergent and convergent evolution of fungal pathogenicity.</title>
        <authorList>
            <person name="Shang Y."/>
            <person name="Xiao G."/>
            <person name="Zheng P."/>
            <person name="Cen K."/>
            <person name="Zhan S."/>
            <person name="Wang C."/>
        </authorList>
    </citation>
    <scope>NUCLEOTIDE SEQUENCE [LARGE SCALE GENOMIC DNA]</scope>
    <source>
        <strain evidence="22 23">RCEF 264</strain>
    </source>
</reference>
<dbReference type="InterPro" id="IPR006102">
    <property type="entry name" value="Ig-like_GH2"/>
</dbReference>
<dbReference type="InterPro" id="IPR036156">
    <property type="entry name" value="Beta-gal/glucu_dom_sf"/>
</dbReference>
<dbReference type="InterPro" id="IPR054593">
    <property type="entry name" value="Beta-mannosidase-like_N2"/>
</dbReference>
<evidence type="ECO:0000313" key="22">
    <source>
        <dbReference type="EMBL" id="OAA59140.1"/>
    </source>
</evidence>
<evidence type="ECO:0000313" key="23">
    <source>
        <dbReference type="Proteomes" id="UP000076874"/>
    </source>
</evidence>
<evidence type="ECO:0000256" key="9">
    <source>
        <dbReference type="ARBA" id="ARBA00022729"/>
    </source>
</evidence>
<evidence type="ECO:0000256" key="1">
    <source>
        <dbReference type="ARBA" id="ARBA00000829"/>
    </source>
</evidence>
<dbReference type="Proteomes" id="UP000076874">
    <property type="component" value="Unassembled WGS sequence"/>
</dbReference>
<dbReference type="InterPro" id="IPR013783">
    <property type="entry name" value="Ig-like_fold"/>
</dbReference>
<dbReference type="Pfam" id="PF00703">
    <property type="entry name" value="Glyco_hydro_2"/>
    <property type="match status" value="1"/>
</dbReference>
<feature type="region of interest" description="Disordered" evidence="16">
    <location>
        <begin position="927"/>
        <end position="947"/>
    </location>
</feature>
<evidence type="ECO:0000259" key="21">
    <source>
        <dbReference type="Pfam" id="PF22666"/>
    </source>
</evidence>
<keyword evidence="12" id="KW-0119">Carbohydrate metabolism</keyword>
<evidence type="ECO:0000256" key="10">
    <source>
        <dbReference type="ARBA" id="ARBA00022801"/>
    </source>
</evidence>
<evidence type="ECO:0000256" key="8">
    <source>
        <dbReference type="ARBA" id="ARBA00022525"/>
    </source>
</evidence>
<sequence length="1066" mass="115155">MTAKWMTRAGAGAIAALLLLTPSVVTAATVVDLADQAWTLTNDARNISVPGKVPSQVHLDLFAAGTISDPYLGLNDIDLRWVALSNWTYTTHVRGLHGLGQNTTAHTYLLFNGLDTFANVSFCGQHVATTDNQFRQYRFNITDHVAACRLPAGGGAAVSSSHRLSASRNNNNNGSAEPELRVHLTSAPLVAQQIADQPGQETWPWGIEGVFEFPHRQFIRKEQSDFGWDWGPAFAPAGIWQPAWIHQLEPARDDDLVVTNVALDIHRVGQVNNLPPDQTADWVLNASIDVLGGLPAGAVLQYAVAECSQPSGVVVARGNLTAVNNTGDVITGVVTVPARSVALWWPNGMGAQTLYNVTVDVVAPASGRVLASVSRRTGFRTIVVNMEPVSDEQIALGVQPGNNWHFEINGHPFYAKGSNFVPPDAFWPRVTADRLRQLLGAAVAGHQNMLRVWASGVYGPDALYDLADELGLLLWSEFEFGDALYPVGADFLVSIAREAHYQVRRTVHHPSLAVWAGGNELENLELWLVNHTAPDTLPRYRGEYETLFLRTLLPAVYGNSRGLTYMPSSTNNGYLRLDAPDSPFPWVPRYNNRTAGALYGVTEWYDYAAADAFDTRRFPVGRFANEFGFHAMPSVASWREVVARDADLRWDAPAVVLRNHHPPPGGIVSNDAAYRTASQGMAEMATAIGAYYPQPDKRPVAHLGHGSTLTLNDDTAAGAAAAAVANFSAWCHASQVFQADWLRQQIFFYRAGSGQPNRQLGALYWQLNDVWQAPTWATVEYSGRWKVGHYATRDAFQPVVAATVPDPTTGVLRVYAVSDLWAPVQGVLHLDWVAWSGALLNVTSPTPWWSIHSVYGNHTATGKNITTTTTTASVSLPFTVGALNSTLVAEIDVHKLTAATGGGGGGGIDPRAGLLVARLEATGTPIAAMTGGHNSASNTTTTTTHNTTSATRTNFAHTAVYTPVPLKDARLVDPGLTVRPVTTGSGNQNSNSTAVEVQATTGTSVWTWLALADADAGRVVVAWDDNGFLLRKGETRRIGYRVLSGASAGWLRRVTVQSTWNDTLAT</sequence>
<evidence type="ECO:0000256" key="16">
    <source>
        <dbReference type="SAM" id="MobiDB-lite"/>
    </source>
</evidence>
<keyword evidence="11" id="KW-0325">Glycoprotein</keyword>